<sequence length="125" mass="14431">MDTAYPDIIAMLNQYFDGIHHSDTSILARVFHPEAHYYCATEGHLLHLDMQQYFPVVDKRPSPASKNEKRRDRIVSLEIAGPVTAFARVECAIANKFFTDFLTLVKLDGRWQIVSKVFHFELMDT</sequence>
<keyword evidence="2" id="KW-1185">Reference proteome</keyword>
<comment type="caution">
    <text evidence="1">The sequence shown here is derived from an EMBL/GenBank/DDBJ whole genome shotgun (WGS) entry which is preliminary data.</text>
</comment>
<dbReference type="Gene3D" id="3.10.450.50">
    <property type="match status" value="1"/>
</dbReference>
<dbReference type="InterPro" id="IPR039437">
    <property type="entry name" value="FrzH/put_lumazine-bd"/>
</dbReference>
<protein>
    <submittedName>
        <fullName evidence="1">Putative lumazine-binding protein</fullName>
    </submittedName>
</protein>
<dbReference type="AlphaFoldDB" id="A0A318JEG7"/>
<dbReference type="Pfam" id="PF12893">
    <property type="entry name" value="Lumazine_bd_2"/>
    <property type="match status" value="1"/>
</dbReference>
<evidence type="ECO:0000313" key="2">
    <source>
        <dbReference type="Proteomes" id="UP000247792"/>
    </source>
</evidence>
<gene>
    <name evidence="1" type="ORF">DFR42_11158</name>
</gene>
<accession>A0A318JEG7</accession>
<organism evidence="1 2">
    <name type="scientific">Undibacterium pigrum</name>
    <dbReference type="NCBI Taxonomy" id="401470"/>
    <lineage>
        <taxon>Bacteria</taxon>
        <taxon>Pseudomonadati</taxon>
        <taxon>Pseudomonadota</taxon>
        <taxon>Betaproteobacteria</taxon>
        <taxon>Burkholderiales</taxon>
        <taxon>Oxalobacteraceae</taxon>
        <taxon>Undibacterium</taxon>
    </lineage>
</organism>
<reference evidence="1 2" key="1">
    <citation type="submission" date="2018-05" db="EMBL/GenBank/DDBJ databases">
        <title>Genomic Encyclopedia of Type Strains, Phase IV (KMG-IV): sequencing the most valuable type-strain genomes for metagenomic binning, comparative biology and taxonomic classification.</title>
        <authorList>
            <person name="Goeker M."/>
        </authorList>
    </citation>
    <scope>NUCLEOTIDE SEQUENCE [LARGE SCALE GENOMIC DNA]</scope>
    <source>
        <strain evidence="1 2">DSM 19792</strain>
    </source>
</reference>
<dbReference type="SUPFAM" id="SSF54427">
    <property type="entry name" value="NTF2-like"/>
    <property type="match status" value="1"/>
</dbReference>
<dbReference type="Proteomes" id="UP000247792">
    <property type="component" value="Unassembled WGS sequence"/>
</dbReference>
<evidence type="ECO:0000313" key="1">
    <source>
        <dbReference type="EMBL" id="PXX38692.1"/>
    </source>
</evidence>
<dbReference type="EMBL" id="QJKB01000011">
    <property type="protein sequence ID" value="PXX38692.1"/>
    <property type="molecule type" value="Genomic_DNA"/>
</dbReference>
<dbReference type="OrthoDB" id="5676998at2"/>
<dbReference type="RefSeq" id="WP_110257539.1">
    <property type="nucleotide sequence ID" value="NZ_QJKB01000011.1"/>
</dbReference>
<proteinExistence type="predicted"/>
<name>A0A318JEG7_9BURK</name>
<dbReference type="InterPro" id="IPR032710">
    <property type="entry name" value="NTF2-like_dom_sf"/>
</dbReference>